<evidence type="ECO:0000313" key="1">
    <source>
        <dbReference type="EMBL" id="GAT24916.1"/>
    </source>
</evidence>
<protein>
    <submittedName>
        <fullName evidence="1">Chlorogenic acid esterase</fullName>
    </submittedName>
</protein>
<organism evidence="1 2">
    <name type="scientific">Aspergillus kawachii</name>
    <name type="common">White koji mold</name>
    <name type="synonym">Aspergillus awamori var. kawachi</name>
    <dbReference type="NCBI Taxonomy" id="1069201"/>
    <lineage>
        <taxon>Eukaryota</taxon>
        <taxon>Fungi</taxon>
        <taxon>Dikarya</taxon>
        <taxon>Ascomycota</taxon>
        <taxon>Pezizomycotina</taxon>
        <taxon>Eurotiomycetes</taxon>
        <taxon>Eurotiomycetidae</taxon>
        <taxon>Eurotiales</taxon>
        <taxon>Aspergillaceae</taxon>
        <taxon>Aspergillus</taxon>
        <taxon>Aspergillus subgen. Circumdati</taxon>
    </lineage>
</organism>
<name>A0A146FGB6_ASPKA</name>
<dbReference type="Proteomes" id="UP000075230">
    <property type="component" value="Unassembled WGS sequence"/>
</dbReference>
<reference evidence="1 2" key="1">
    <citation type="journal article" date="2016" name="DNA Res.">
        <title>Genome sequence of Aspergillus luchuensis NBRC 4314.</title>
        <authorList>
            <person name="Yamada O."/>
            <person name="Machida M."/>
            <person name="Hosoyama A."/>
            <person name="Goto M."/>
            <person name="Takahashi T."/>
            <person name="Futagami T."/>
            <person name="Yamagata Y."/>
            <person name="Takeuchi M."/>
            <person name="Kobayashi T."/>
            <person name="Koike H."/>
            <person name="Abe K."/>
            <person name="Asai K."/>
            <person name="Arita M."/>
            <person name="Fujita N."/>
            <person name="Fukuda K."/>
            <person name="Higa K."/>
            <person name="Horikawa H."/>
            <person name="Ishikawa T."/>
            <person name="Jinno K."/>
            <person name="Kato Y."/>
            <person name="Kirimura K."/>
            <person name="Mizutani O."/>
            <person name="Nakasone K."/>
            <person name="Sano M."/>
            <person name="Shiraishi Y."/>
            <person name="Tsukahara M."/>
            <person name="Gomi K."/>
        </authorList>
    </citation>
    <scope>NUCLEOTIDE SEQUENCE [LARGE SCALE GENOMIC DNA]</scope>
    <source>
        <strain evidence="1 2">RIB 2604</strain>
    </source>
</reference>
<gene>
    <name evidence="1" type="ORF">RIB2604_01807500</name>
</gene>
<sequence>MVPVPIDVSRCVGVMDKLGDADWLGGGVARVAMWCSRDGAAMGIMRIMQHANMQ</sequence>
<comment type="caution">
    <text evidence="1">The sequence shown here is derived from an EMBL/GenBank/DDBJ whole genome shotgun (WGS) entry which is preliminary data.</text>
</comment>
<reference evidence="2" key="2">
    <citation type="submission" date="2016-02" db="EMBL/GenBank/DDBJ databases">
        <title>Genome sequencing of Aspergillus luchuensis NBRC 4314.</title>
        <authorList>
            <person name="Yamada O."/>
        </authorList>
    </citation>
    <scope>NUCLEOTIDE SEQUENCE [LARGE SCALE GENOMIC DNA]</scope>
    <source>
        <strain evidence="2">RIB 2604</strain>
    </source>
</reference>
<proteinExistence type="predicted"/>
<accession>A0A146FGB6</accession>
<dbReference type="EMBL" id="BCWF01000018">
    <property type="protein sequence ID" value="GAT24916.1"/>
    <property type="molecule type" value="Genomic_DNA"/>
</dbReference>
<dbReference type="AlphaFoldDB" id="A0A146FGB6"/>
<evidence type="ECO:0000313" key="2">
    <source>
        <dbReference type="Proteomes" id="UP000075230"/>
    </source>
</evidence>